<keyword evidence="6 13" id="KW-0272">Extracellular matrix</keyword>
<comment type="similarity">
    <text evidence="3 13">Belongs to the small leucine-rich proteoglycan (SLRP) family. SLRP class I subfamily.</text>
</comment>
<evidence type="ECO:0000313" key="16">
    <source>
        <dbReference type="Ensembl" id="ENSSSCP00025045426.1"/>
    </source>
</evidence>
<comment type="subcellular location">
    <subcellularLocation>
        <location evidence="2 13">Secreted</location>
        <location evidence="2 13">Extracellular space</location>
        <location evidence="2 13">Extracellular matrix</location>
    </subcellularLocation>
</comment>
<protein>
    <recommendedName>
        <fullName evidence="4 13">Biglycan</fullName>
    </recommendedName>
</protein>
<dbReference type="Pfam" id="PF01462">
    <property type="entry name" value="LRRNT"/>
    <property type="match status" value="1"/>
</dbReference>
<accession>A0A8D0V1L0</accession>
<evidence type="ECO:0000256" key="7">
    <source>
        <dbReference type="ARBA" id="ARBA00022614"/>
    </source>
</evidence>
<evidence type="ECO:0000313" key="17">
    <source>
        <dbReference type="Proteomes" id="UP000694727"/>
    </source>
</evidence>
<dbReference type="InterPro" id="IPR001611">
    <property type="entry name" value="Leu-rich_rpt"/>
</dbReference>
<evidence type="ECO:0000256" key="11">
    <source>
        <dbReference type="ARBA" id="ARBA00023180"/>
    </source>
</evidence>
<evidence type="ECO:0000256" key="12">
    <source>
        <dbReference type="ARBA" id="ARBA00025976"/>
    </source>
</evidence>
<organism evidence="16 17">
    <name type="scientific">Sus scrofa</name>
    <name type="common">Pig</name>
    <dbReference type="NCBI Taxonomy" id="9823"/>
    <lineage>
        <taxon>Eukaryota</taxon>
        <taxon>Metazoa</taxon>
        <taxon>Chordata</taxon>
        <taxon>Craniata</taxon>
        <taxon>Vertebrata</taxon>
        <taxon>Euteleostomi</taxon>
        <taxon>Mammalia</taxon>
        <taxon>Eutheria</taxon>
        <taxon>Laurasiatheria</taxon>
        <taxon>Artiodactyla</taxon>
        <taxon>Suina</taxon>
        <taxon>Suidae</taxon>
        <taxon>Sus</taxon>
    </lineage>
</organism>
<dbReference type="SMART" id="SM00369">
    <property type="entry name" value="LRR_TYP"/>
    <property type="match status" value="7"/>
</dbReference>
<dbReference type="InterPro" id="IPR000372">
    <property type="entry name" value="LRRNT"/>
</dbReference>
<dbReference type="Gene3D" id="3.80.10.10">
    <property type="entry name" value="Ribonuclease Inhibitor"/>
    <property type="match status" value="1"/>
</dbReference>
<dbReference type="InterPro" id="IPR050333">
    <property type="entry name" value="SLRP"/>
</dbReference>
<feature type="compositionally biased region" description="Polar residues" evidence="14">
    <location>
        <begin position="316"/>
        <end position="328"/>
    </location>
</feature>
<keyword evidence="7" id="KW-0433">Leucine-rich repeat</keyword>
<dbReference type="SMART" id="SM00013">
    <property type="entry name" value="LRRNT"/>
    <property type="match status" value="1"/>
</dbReference>
<dbReference type="PANTHER" id="PTHR45712">
    <property type="entry name" value="AGAP008170-PA"/>
    <property type="match status" value="1"/>
</dbReference>
<evidence type="ECO:0000256" key="5">
    <source>
        <dbReference type="ARBA" id="ARBA00022525"/>
    </source>
</evidence>
<evidence type="ECO:0000256" key="4">
    <source>
        <dbReference type="ARBA" id="ARBA00017012"/>
    </source>
</evidence>
<evidence type="ECO:0000256" key="8">
    <source>
        <dbReference type="ARBA" id="ARBA00022729"/>
    </source>
</evidence>
<dbReference type="SUPFAM" id="SSF52058">
    <property type="entry name" value="L domain-like"/>
    <property type="match status" value="1"/>
</dbReference>
<reference evidence="16" key="1">
    <citation type="submission" date="2025-08" db="UniProtKB">
        <authorList>
            <consortium name="Ensembl"/>
        </authorList>
    </citation>
    <scope>IDENTIFICATION</scope>
</reference>
<dbReference type="SMART" id="SM00364">
    <property type="entry name" value="LRR_BAC"/>
    <property type="match status" value="3"/>
</dbReference>
<name>A0A8D0V1L0_PIG</name>
<feature type="signal peptide" evidence="13">
    <location>
        <begin position="1"/>
        <end position="16"/>
    </location>
</feature>
<dbReference type="InterPro" id="IPR003591">
    <property type="entry name" value="Leu-rich_rpt_typical-subtyp"/>
</dbReference>
<proteinExistence type="inferred from homology"/>
<feature type="region of interest" description="Disordered" evidence="14">
    <location>
        <begin position="316"/>
        <end position="425"/>
    </location>
</feature>
<comment type="function">
    <text evidence="1 13">May be involved in collagen fiber assembly.</text>
</comment>
<dbReference type="PROSITE" id="PS51450">
    <property type="entry name" value="LRR"/>
    <property type="match status" value="2"/>
</dbReference>
<keyword evidence="5" id="KW-0964">Secreted</keyword>
<keyword evidence="9" id="KW-0677">Repeat</keyword>
<evidence type="ECO:0000259" key="15">
    <source>
        <dbReference type="SMART" id="SM00013"/>
    </source>
</evidence>
<evidence type="ECO:0000256" key="2">
    <source>
        <dbReference type="ARBA" id="ARBA00004498"/>
    </source>
</evidence>
<feature type="domain" description="LRRNT" evidence="15">
    <location>
        <begin position="63"/>
        <end position="95"/>
    </location>
</feature>
<evidence type="ECO:0000256" key="3">
    <source>
        <dbReference type="ARBA" id="ARBA00009811"/>
    </source>
</evidence>
<sequence>MWPLWLLASLLALSQALPFEQKAFWDFTLDDGLPMLNDEEASGADSTSGIPDLDALPPTFSAMCPFGCHCHLRVVQCSDLGLKAVPKEISPDTTLLDLQNNDISELRKDDFKGLQHLYALVLVNNKISKIHAKAFSPLRKLQKLYISKNHLVEIPPNLPSSLAELRIHDNRIRKVPKGVFSGLRNMNCIEMGGNPLENSGFEPGAFDGLKLNYLRISEAKLTGIPKDLPETLNELHLDHNKIQAIELEDLLRYSKLYRLGLGHNQIRMIENGSLSFLPTLRELHLDNNKLSRVPAGLPDLKLLQVRAAGWSTCTPTTSPRWASMTSARWASGSSGPITTASASSTTPCPTGRCSRPPSAASRTVWPFSLATTKSRGSRRRRGGLGRVSGEHSGCPDGGGGESRGAPGAQPQPTKPHPWSPAPITCPLSPIIAMQRHPHQAFFPFTPKPNCLRLQSKEHCPAEHTPPACHTSLLVPFQRPTLLLPCPPVSPASLQPVHGPSI</sequence>
<evidence type="ECO:0000256" key="6">
    <source>
        <dbReference type="ARBA" id="ARBA00022530"/>
    </source>
</evidence>
<gene>
    <name evidence="16" type="primary">BGN</name>
</gene>
<dbReference type="Pfam" id="PF13855">
    <property type="entry name" value="LRR_8"/>
    <property type="match status" value="3"/>
</dbReference>
<dbReference type="PANTHER" id="PTHR45712:SF11">
    <property type="entry name" value="BIGLYCAN"/>
    <property type="match status" value="1"/>
</dbReference>
<keyword evidence="10" id="KW-0654">Proteoglycan</keyword>
<evidence type="ECO:0000256" key="14">
    <source>
        <dbReference type="SAM" id="MobiDB-lite"/>
    </source>
</evidence>
<evidence type="ECO:0000256" key="9">
    <source>
        <dbReference type="ARBA" id="ARBA00022737"/>
    </source>
</evidence>
<dbReference type="InterPro" id="IPR032675">
    <property type="entry name" value="LRR_dom_sf"/>
</dbReference>
<feature type="compositionally biased region" description="Low complexity" evidence="14">
    <location>
        <begin position="330"/>
        <end position="351"/>
    </location>
</feature>
<keyword evidence="11" id="KW-0325">Glycoprotein</keyword>
<dbReference type="Ensembl" id="ENSSSCT00025102615.1">
    <property type="protein sequence ID" value="ENSSSCP00025045426.1"/>
    <property type="gene ID" value="ENSSSCG00025074442.1"/>
</dbReference>
<keyword evidence="8 13" id="KW-0732">Signal</keyword>
<comment type="subunit">
    <text evidence="12">Homodimer. Forms a ternary complex with MFAP2 and ELN.</text>
</comment>
<evidence type="ECO:0000256" key="13">
    <source>
        <dbReference type="RuleBase" id="RU364096"/>
    </source>
</evidence>
<dbReference type="Proteomes" id="UP000694727">
    <property type="component" value="Unplaced"/>
</dbReference>
<feature type="chain" id="PRO_5034802001" description="Biglycan" evidence="13">
    <location>
        <begin position="17"/>
        <end position="501"/>
    </location>
</feature>
<dbReference type="AlphaFoldDB" id="A0A8D0V1L0"/>
<evidence type="ECO:0000256" key="10">
    <source>
        <dbReference type="ARBA" id="ARBA00022974"/>
    </source>
</evidence>
<evidence type="ECO:0000256" key="1">
    <source>
        <dbReference type="ARBA" id="ARBA00002214"/>
    </source>
</evidence>